<dbReference type="Pfam" id="PF00152">
    <property type="entry name" value="tRNA-synt_2"/>
    <property type="match status" value="1"/>
</dbReference>
<dbReference type="GO" id="GO:0017101">
    <property type="term" value="C:aminoacyl-tRNA synthetase multienzyme complex"/>
    <property type="evidence" value="ECO:0007669"/>
    <property type="project" value="TreeGrafter"/>
</dbReference>
<dbReference type="InterPro" id="IPR004364">
    <property type="entry name" value="Aa-tRNA-synt_II"/>
</dbReference>
<reference evidence="12" key="1">
    <citation type="submission" date="2022-07" db="EMBL/GenBank/DDBJ databases">
        <title>Fungi with potential for degradation of polypropylene.</title>
        <authorList>
            <person name="Gostincar C."/>
        </authorList>
    </citation>
    <scope>NUCLEOTIDE SEQUENCE</scope>
    <source>
        <strain evidence="12">EXF-13287</strain>
    </source>
</reference>
<comment type="caution">
    <text evidence="12">The sequence shown here is derived from an EMBL/GenBank/DDBJ whole genome shotgun (WGS) entry which is preliminary data.</text>
</comment>
<protein>
    <recommendedName>
        <fullName evidence="3">aspartate--tRNA ligase</fullName>
        <ecNumber evidence="3">6.1.1.12</ecNumber>
    </recommendedName>
</protein>
<dbReference type="PANTHER" id="PTHR43450:SF2">
    <property type="entry name" value="ASPARTATE--TRNA LIGASE"/>
    <property type="match status" value="1"/>
</dbReference>
<comment type="subcellular location">
    <subcellularLocation>
        <location evidence="1">Cytoplasm</location>
    </subcellularLocation>
</comment>
<gene>
    <name evidence="12" type="ORF">NKR19_g7988</name>
</gene>
<keyword evidence="6" id="KW-0547">Nucleotide-binding</keyword>
<dbReference type="PROSITE" id="PS50862">
    <property type="entry name" value="AA_TRNA_LIGASE_II"/>
    <property type="match status" value="1"/>
</dbReference>
<dbReference type="GO" id="GO:0005524">
    <property type="term" value="F:ATP binding"/>
    <property type="evidence" value="ECO:0007669"/>
    <property type="project" value="UniProtKB-KW"/>
</dbReference>
<evidence type="ECO:0000259" key="11">
    <source>
        <dbReference type="PROSITE" id="PS50862"/>
    </source>
</evidence>
<dbReference type="InterPro" id="IPR004523">
    <property type="entry name" value="Asp-tRNA_synthase_2"/>
</dbReference>
<evidence type="ECO:0000256" key="6">
    <source>
        <dbReference type="ARBA" id="ARBA00022741"/>
    </source>
</evidence>
<evidence type="ECO:0000256" key="9">
    <source>
        <dbReference type="ARBA" id="ARBA00023146"/>
    </source>
</evidence>
<keyword evidence="13" id="KW-1185">Reference proteome</keyword>
<dbReference type="Proteomes" id="UP001174691">
    <property type="component" value="Unassembled WGS sequence"/>
</dbReference>
<dbReference type="EC" id="6.1.1.12" evidence="3"/>
<evidence type="ECO:0000256" key="4">
    <source>
        <dbReference type="ARBA" id="ARBA00022490"/>
    </source>
</evidence>
<evidence type="ECO:0000256" key="5">
    <source>
        <dbReference type="ARBA" id="ARBA00022598"/>
    </source>
</evidence>
<keyword evidence="9" id="KW-0030">Aminoacyl-tRNA synthetase</keyword>
<comment type="similarity">
    <text evidence="2">Belongs to the class-II aminoacyl-tRNA synthetase family. Type 2 subfamily.</text>
</comment>
<evidence type="ECO:0000256" key="2">
    <source>
        <dbReference type="ARBA" id="ARBA00005312"/>
    </source>
</evidence>
<evidence type="ECO:0000313" key="12">
    <source>
        <dbReference type="EMBL" id="KAJ9138007.1"/>
    </source>
</evidence>
<dbReference type="Gene3D" id="3.30.930.10">
    <property type="entry name" value="Bira Bifunctional Protein, Domain 2"/>
    <property type="match status" value="1"/>
</dbReference>
<dbReference type="EMBL" id="JANBVN010000151">
    <property type="protein sequence ID" value="KAJ9138007.1"/>
    <property type="molecule type" value="Genomic_DNA"/>
</dbReference>
<name>A0AA38RSA9_9PEZI</name>
<dbReference type="GO" id="GO:0006422">
    <property type="term" value="P:aspartyl-tRNA aminoacylation"/>
    <property type="evidence" value="ECO:0007669"/>
    <property type="project" value="InterPro"/>
</dbReference>
<comment type="catalytic activity">
    <reaction evidence="10">
        <text>tRNA(Asp) + L-aspartate + ATP = L-aspartyl-tRNA(Asp) + AMP + diphosphate</text>
        <dbReference type="Rhea" id="RHEA:19649"/>
        <dbReference type="Rhea" id="RHEA-COMP:9660"/>
        <dbReference type="Rhea" id="RHEA-COMP:9678"/>
        <dbReference type="ChEBI" id="CHEBI:29991"/>
        <dbReference type="ChEBI" id="CHEBI:30616"/>
        <dbReference type="ChEBI" id="CHEBI:33019"/>
        <dbReference type="ChEBI" id="CHEBI:78442"/>
        <dbReference type="ChEBI" id="CHEBI:78516"/>
        <dbReference type="ChEBI" id="CHEBI:456215"/>
        <dbReference type="EC" id="6.1.1.12"/>
    </reaction>
</comment>
<accession>A0AA38RSA9</accession>
<proteinExistence type="inferred from homology"/>
<dbReference type="AlphaFoldDB" id="A0AA38RSA9"/>
<evidence type="ECO:0000256" key="10">
    <source>
        <dbReference type="ARBA" id="ARBA00047904"/>
    </source>
</evidence>
<evidence type="ECO:0000256" key="7">
    <source>
        <dbReference type="ARBA" id="ARBA00022840"/>
    </source>
</evidence>
<dbReference type="GO" id="GO:0003723">
    <property type="term" value="F:RNA binding"/>
    <property type="evidence" value="ECO:0007669"/>
    <property type="project" value="TreeGrafter"/>
</dbReference>
<evidence type="ECO:0000256" key="8">
    <source>
        <dbReference type="ARBA" id="ARBA00022917"/>
    </source>
</evidence>
<evidence type="ECO:0000313" key="13">
    <source>
        <dbReference type="Proteomes" id="UP001174691"/>
    </source>
</evidence>
<evidence type="ECO:0000256" key="1">
    <source>
        <dbReference type="ARBA" id="ARBA00004496"/>
    </source>
</evidence>
<dbReference type="PANTHER" id="PTHR43450">
    <property type="entry name" value="ASPARTYL-TRNA SYNTHETASE"/>
    <property type="match status" value="1"/>
</dbReference>
<dbReference type="InterPro" id="IPR002312">
    <property type="entry name" value="Asp/Asn-tRNA-synth_IIb"/>
</dbReference>
<keyword evidence="4" id="KW-0963">Cytoplasm</keyword>
<feature type="domain" description="Aminoacyl-transfer RNA synthetases class-II family profile" evidence="11">
    <location>
        <begin position="9"/>
        <end position="233"/>
    </location>
</feature>
<sequence length="239" mass="27131">MAIAADFQRVYEVGPVFYFKNSGSDECLAEYIGLDLEMTLSYSYNELMQVVCGLLKDIFATVQSMRGLQILRQRQPSVDLVWPDKLPIVHFGDALQMLRKDGFDAEDKDLSAQDEKRLGELVKERYESDCYVLDRLPACAQPFYMQKCVEDLAWTNSFDVFVRGQRIGSGGQRIHEPQELRMSMRNTGMSEDDVEEYLIGFDLGIPPHGGASLDLDRLVAALLQLEDHCYLLPTISGLR</sequence>
<keyword evidence="7" id="KW-0067">ATP-binding</keyword>
<dbReference type="SUPFAM" id="SSF55681">
    <property type="entry name" value="Class II aaRS and biotin synthetases"/>
    <property type="match status" value="1"/>
</dbReference>
<dbReference type="GO" id="GO:0004815">
    <property type="term" value="F:aspartate-tRNA ligase activity"/>
    <property type="evidence" value="ECO:0007669"/>
    <property type="project" value="UniProtKB-EC"/>
</dbReference>
<dbReference type="PRINTS" id="PR01042">
    <property type="entry name" value="TRNASYNTHASP"/>
</dbReference>
<keyword evidence="8" id="KW-0648">Protein biosynthesis</keyword>
<organism evidence="12 13">
    <name type="scientific">Coniochaeta hoffmannii</name>
    <dbReference type="NCBI Taxonomy" id="91930"/>
    <lineage>
        <taxon>Eukaryota</taxon>
        <taxon>Fungi</taxon>
        <taxon>Dikarya</taxon>
        <taxon>Ascomycota</taxon>
        <taxon>Pezizomycotina</taxon>
        <taxon>Sordariomycetes</taxon>
        <taxon>Sordariomycetidae</taxon>
        <taxon>Coniochaetales</taxon>
        <taxon>Coniochaetaceae</taxon>
        <taxon>Coniochaeta</taxon>
    </lineage>
</organism>
<keyword evidence="5" id="KW-0436">Ligase</keyword>
<dbReference type="GO" id="GO:0005829">
    <property type="term" value="C:cytosol"/>
    <property type="evidence" value="ECO:0007669"/>
    <property type="project" value="TreeGrafter"/>
</dbReference>
<dbReference type="InterPro" id="IPR006195">
    <property type="entry name" value="aa-tRNA-synth_II"/>
</dbReference>
<evidence type="ECO:0000256" key="3">
    <source>
        <dbReference type="ARBA" id="ARBA00012841"/>
    </source>
</evidence>
<dbReference type="InterPro" id="IPR045864">
    <property type="entry name" value="aa-tRNA-synth_II/BPL/LPL"/>
</dbReference>